<dbReference type="PROSITE" id="PS50800">
    <property type="entry name" value="SAP"/>
    <property type="match status" value="1"/>
</dbReference>
<dbReference type="SUPFAM" id="SSF68906">
    <property type="entry name" value="SAP domain"/>
    <property type="match status" value="1"/>
</dbReference>
<organism evidence="3 4">
    <name type="scientific">Lasius niger</name>
    <name type="common">Black garden ant</name>
    <dbReference type="NCBI Taxonomy" id="67767"/>
    <lineage>
        <taxon>Eukaryota</taxon>
        <taxon>Metazoa</taxon>
        <taxon>Ecdysozoa</taxon>
        <taxon>Arthropoda</taxon>
        <taxon>Hexapoda</taxon>
        <taxon>Insecta</taxon>
        <taxon>Pterygota</taxon>
        <taxon>Neoptera</taxon>
        <taxon>Endopterygota</taxon>
        <taxon>Hymenoptera</taxon>
        <taxon>Apocrita</taxon>
        <taxon>Aculeata</taxon>
        <taxon>Formicoidea</taxon>
        <taxon>Formicidae</taxon>
        <taxon>Formicinae</taxon>
        <taxon>Lasius</taxon>
        <taxon>Lasius</taxon>
    </lineage>
</organism>
<comment type="caution">
    <text evidence="3">The sequence shown here is derived from an EMBL/GenBank/DDBJ whole genome shotgun (WGS) entry which is preliminary data.</text>
</comment>
<feature type="compositionally biased region" description="Basic and acidic residues" evidence="1">
    <location>
        <begin position="44"/>
        <end position="66"/>
    </location>
</feature>
<evidence type="ECO:0000313" key="3">
    <source>
        <dbReference type="EMBL" id="KMQ89864.1"/>
    </source>
</evidence>
<dbReference type="OrthoDB" id="445357at2759"/>
<dbReference type="AlphaFoldDB" id="A0A0J7KHZ9"/>
<accession>A0A0J7KHZ9</accession>
<sequence>MASTGNASGYSAARLRELLQERGLPSAGNKAELLLRLQEKAPDALLQEENREEHVEKHATNEESDRSMTQGADGATARELELVRRERDLLRRELELMRREAELRDRTVTPGVRSPTLSENTGNNI</sequence>
<evidence type="ECO:0000259" key="2">
    <source>
        <dbReference type="PROSITE" id="PS50800"/>
    </source>
</evidence>
<gene>
    <name evidence="3" type="ORF">RF55_10447</name>
</gene>
<dbReference type="Gene3D" id="1.10.720.30">
    <property type="entry name" value="SAP domain"/>
    <property type="match status" value="1"/>
</dbReference>
<evidence type="ECO:0000256" key="1">
    <source>
        <dbReference type="SAM" id="MobiDB-lite"/>
    </source>
</evidence>
<dbReference type="EMBL" id="LBMM01007301">
    <property type="protein sequence ID" value="KMQ89864.1"/>
    <property type="molecule type" value="Genomic_DNA"/>
</dbReference>
<protein>
    <recommendedName>
        <fullName evidence="2">SAP domain-containing protein</fullName>
    </recommendedName>
</protein>
<keyword evidence="4" id="KW-1185">Reference proteome</keyword>
<proteinExistence type="predicted"/>
<evidence type="ECO:0000313" key="4">
    <source>
        <dbReference type="Proteomes" id="UP000036403"/>
    </source>
</evidence>
<feature type="compositionally biased region" description="Polar residues" evidence="1">
    <location>
        <begin position="115"/>
        <end position="125"/>
    </location>
</feature>
<dbReference type="Pfam" id="PF02037">
    <property type="entry name" value="SAP"/>
    <property type="match status" value="1"/>
</dbReference>
<reference evidence="3 4" key="1">
    <citation type="submission" date="2015-04" db="EMBL/GenBank/DDBJ databases">
        <title>Lasius niger genome sequencing.</title>
        <authorList>
            <person name="Konorov E.A."/>
            <person name="Nikitin M.A."/>
            <person name="Kirill M.V."/>
            <person name="Chang P."/>
        </authorList>
    </citation>
    <scope>NUCLEOTIDE SEQUENCE [LARGE SCALE GENOMIC DNA]</scope>
    <source>
        <tissue evidence="3">Whole</tissue>
    </source>
</reference>
<feature type="domain" description="SAP" evidence="2">
    <location>
        <begin position="7"/>
        <end position="41"/>
    </location>
</feature>
<feature type="region of interest" description="Disordered" evidence="1">
    <location>
        <begin position="100"/>
        <end position="125"/>
    </location>
</feature>
<dbReference type="InterPro" id="IPR036361">
    <property type="entry name" value="SAP_dom_sf"/>
</dbReference>
<feature type="region of interest" description="Disordered" evidence="1">
    <location>
        <begin position="44"/>
        <end position="84"/>
    </location>
</feature>
<dbReference type="InterPro" id="IPR003034">
    <property type="entry name" value="SAP_dom"/>
</dbReference>
<dbReference type="Proteomes" id="UP000036403">
    <property type="component" value="Unassembled WGS sequence"/>
</dbReference>
<dbReference type="SMART" id="SM00513">
    <property type="entry name" value="SAP"/>
    <property type="match status" value="1"/>
</dbReference>
<dbReference type="PaxDb" id="67767-A0A0J7KHZ9"/>
<name>A0A0J7KHZ9_LASNI</name>